<gene>
    <name evidence="2" type="ORF">DN068_00985</name>
</gene>
<organism evidence="2 3">
    <name type="scientific">Taibaiella soli</name>
    <dbReference type="NCBI Taxonomy" id="1649169"/>
    <lineage>
        <taxon>Bacteria</taxon>
        <taxon>Pseudomonadati</taxon>
        <taxon>Bacteroidota</taxon>
        <taxon>Chitinophagia</taxon>
        <taxon>Chitinophagales</taxon>
        <taxon>Chitinophagaceae</taxon>
        <taxon>Taibaiella</taxon>
    </lineage>
</organism>
<proteinExistence type="predicted"/>
<dbReference type="EMBL" id="QKTW01000002">
    <property type="protein sequence ID" value="PZF74803.1"/>
    <property type="molecule type" value="Genomic_DNA"/>
</dbReference>
<evidence type="ECO:0000313" key="3">
    <source>
        <dbReference type="Proteomes" id="UP000248745"/>
    </source>
</evidence>
<comment type="caution">
    <text evidence="2">The sequence shown here is derived from an EMBL/GenBank/DDBJ whole genome shotgun (WGS) entry which is preliminary data.</text>
</comment>
<keyword evidence="3" id="KW-1185">Reference proteome</keyword>
<protein>
    <submittedName>
        <fullName evidence="2">Uncharacterized protein</fullName>
    </submittedName>
</protein>
<feature type="signal peptide" evidence="1">
    <location>
        <begin position="1"/>
        <end position="21"/>
    </location>
</feature>
<sequence length="521" mass="58464">MKRSFLLCTSFLLLSQSRISAQSAANDFKYSWSDDVVYTPDFLKGNDKDGYIHVGSYERNQITVRHFDNQLHHDAEFSFTPPDIAKEFTLHKLLNLGGKTYMLYSSFNKSEEKEKLFVQELDSKTGKLTGEVRLLASSDIKILPNYEGSNNWLFGKLPEKWWVFVSNDQSKIMIQYRLRPEHINDKVNSDKIGFIVLDAQLKELWSKVITMPYTESRMNNENYHVDNDGNAYVLAKIFPAGEGNKSPNFRFEILKYSKDADQVTKIPFSVSGKFANSVEIGETADNKVFVTGFYSSRSRMNSAEGFYLFKLNDLADTVGKTQKWMHAFGKDAMSTDKDDDEDSGPINLELHQVVTLPDGAIQLIGEERSSYVSQAPGSSAGHSSTYCNSLLVMQINKDGVVDWMTPIRKKQKSNGLQTDNLSFSSFHKNGNSYIFFMNNEDNLERSASARQKLYKGGQQGALECLKIDAKGTVAAPVIISAPFDGGGFSSIRNFAAVDDDKMIINSSDGRKGSKGAFLSFQ</sequence>
<evidence type="ECO:0000256" key="1">
    <source>
        <dbReference type="SAM" id="SignalP"/>
    </source>
</evidence>
<reference evidence="2 3" key="1">
    <citation type="submission" date="2018-06" db="EMBL/GenBank/DDBJ databases">
        <title>Mucibacter soli gen. nov., sp. nov., a new member of the family Chitinophagaceae producing mucin.</title>
        <authorList>
            <person name="Kim M.-K."/>
            <person name="Park S."/>
            <person name="Kim T.-S."/>
            <person name="Joung Y."/>
            <person name="Han J.-H."/>
            <person name="Kim S.B."/>
        </authorList>
    </citation>
    <scope>NUCLEOTIDE SEQUENCE [LARGE SCALE GENOMIC DNA]</scope>
    <source>
        <strain evidence="2 3">R1-15</strain>
    </source>
</reference>
<evidence type="ECO:0000313" key="2">
    <source>
        <dbReference type="EMBL" id="PZF74803.1"/>
    </source>
</evidence>
<keyword evidence="1" id="KW-0732">Signal</keyword>
<dbReference type="AlphaFoldDB" id="A0A2W2C3V6"/>
<accession>A0A2W2C3V6</accession>
<dbReference type="Proteomes" id="UP000248745">
    <property type="component" value="Unassembled WGS sequence"/>
</dbReference>
<feature type="chain" id="PRO_5015979356" evidence="1">
    <location>
        <begin position="22"/>
        <end position="521"/>
    </location>
</feature>
<name>A0A2W2C3V6_9BACT</name>